<dbReference type="OrthoDB" id="9790057at2"/>
<dbReference type="RefSeq" id="WP_111340749.1">
    <property type="nucleotide sequence ID" value="NZ_QLII01000001.1"/>
</dbReference>
<dbReference type="PANTHER" id="PTHR30383">
    <property type="entry name" value="THIOESTERASE 1/PROTEASE 1/LYSOPHOSPHOLIPASE L1"/>
    <property type="match status" value="1"/>
</dbReference>
<dbReference type="Proteomes" id="UP000249016">
    <property type="component" value="Unassembled WGS sequence"/>
</dbReference>
<evidence type="ECO:0000259" key="1">
    <source>
        <dbReference type="Pfam" id="PF13472"/>
    </source>
</evidence>
<dbReference type="InterPro" id="IPR036514">
    <property type="entry name" value="SGNH_hydro_sf"/>
</dbReference>
<accession>A0A327NGC0</accession>
<dbReference type="AlphaFoldDB" id="A0A327NGC0"/>
<sequence>MDWLYLCRFQDGMKRFLKIALSYLVRFVQPEVKTPTIILIGDSLIKLGNWKRLLNRNDLINRGIGGETLGQIQERMKKLRNTTARIIFIEGGINDFPQSNPENLLGLYQEIITFWESKQIIPVLTNVVYISPEAAKKYPFRSNWRSINKQVDELNKNLNDICIARKIDLIDLNSCLSNSIQLRDEFTTDGVHFTEAAYQIWARELRKILQRHQI</sequence>
<name>A0A327NGC0_9BACT</name>
<dbReference type="GO" id="GO:0004622">
    <property type="term" value="F:phosphatidylcholine lysophospholipase activity"/>
    <property type="evidence" value="ECO:0007669"/>
    <property type="project" value="TreeGrafter"/>
</dbReference>
<dbReference type="InterPro" id="IPR051532">
    <property type="entry name" value="Ester_Hydrolysis_Enzymes"/>
</dbReference>
<comment type="caution">
    <text evidence="2">The sequence shown here is derived from an EMBL/GenBank/DDBJ whole genome shotgun (WGS) entry which is preliminary data.</text>
</comment>
<evidence type="ECO:0000313" key="3">
    <source>
        <dbReference type="Proteomes" id="UP000249016"/>
    </source>
</evidence>
<reference evidence="2 3" key="1">
    <citation type="submission" date="2018-06" db="EMBL/GenBank/DDBJ databases">
        <title>Spirosoma sp. HMF3257 Genome sequencing and assembly.</title>
        <authorList>
            <person name="Kang H."/>
            <person name="Cha I."/>
            <person name="Kim H."/>
            <person name="Kang J."/>
            <person name="Joh K."/>
        </authorList>
    </citation>
    <scope>NUCLEOTIDE SEQUENCE [LARGE SCALE GENOMIC DNA]</scope>
    <source>
        <strain evidence="2 3">HMF3257</strain>
    </source>
</reference>
<proteinExistence type="predicted"/>
<evidence type="ECO:0000313" key="2">
    <source>
        <dbReference type="EMBL" id="RAI73875.1"/>
    </source>
</evidence>
<feature type="domain" description="SGNH hydrolase-type esterase" evidence="1">
    <location>
        <begin position="49"/>
        <end position="200"/>
    </location>
</feature>
<keyword evidence="3" id="KW-1185">Reference proteome</keyword>
<dbReference type="InterPro" id="IPR013830">
    <property type="entry name" value="SGNH_hydro"/>
</dbReference>
<dbReference type="Gene3D" id="3.40.50.1110">
    <property type="entry name" value="SGNH hydrolase"/>
    <property type="match status" value="1"/>
</dbReference>
<dbReference type="EMBL" id="QLII01000001">
    <property type="protein sequence ID" value="RAI73875.1"/>
    <property type="molecule type" value="Genomic_DNA"/>
</dbReference>
<dbReference type="PANTHER" id="PTHR30383:SF5">
    <property type="entry name" value="SGNH HYDROLASE-TYPE ESTERASE DOMAIN-CONTAINING PROTEIN"/>
    <property type="match status" value="1"/>
</dbReference>
<dbReference type="Pfam" id="PF13472">
    <property type="entry name" value="Lipase_GDSL_2"/>
    <property type="match status" value="1"/>
</dbReference>
<protein>
    <recommendedName>
        <fullName evidence="1">SGNH hydrolase-type esterase domain-containing protein</fullName>
    </recommendedName>
</protein>
<gene>
    <name evidence="2" type="ORF">HMF3257_04780</name>
</gene>
<dbReference type="SUPFAM" id="SSF52266">
    <property type="entry name" value="SGNH hydrolase"/>
    <property type="match status" value="1"/>
</dbReference>
<organism evidence="2 3">
    <name type="scientific">Spirosoma telluris</name>
    <dbReference type="NCBI Taxonomy" id="2183553"/>
    <lineage>
        <taxon>Bacteria</taxon>
        <taxon>Pseudomonadati</taxon>
        <taxon>Bacteroidota</taxon>
        <taxon>Cytophagia</taxon>
        <taxon>Cytophagales</taxon>
        <taxon>Cytophagaceae</taxon>
        <taxon>Spirosoma</taxon>
    </lineage>
</organism>